<dbReference type="SUPFAM" id="SSF48498">
    <property type="entry name" value="Tetracyclin repressor-like, C-terminal domain"/>
    <property type="match status" value="1"/>
</dbReference>
<dbReference type="Proteomes" id="UP000005258">
    <property type="component" value="Plasmid pTM1"/>
</dbReference>
<dbReference type="HOGENOM" id="CLU_069356_12_4_5"/>
<dbReference type="GO" id="GO:0003700">
    <property type="term" value="F:DNA-binding transcription factor activity"/>
    <property type="evidence" value="ECO:0007669"/>
    <property type="project" value="TreeGrafter"/>
</dbReference>
<evidence type="ECO:0000256" key="2">
    <source>
        <dbReference type="PROSITE-ProRule" id="PRU00335"/>
    </source>
</evidence>
<reference evidence="5 6" key="1">
    <citation type="journal article" date="2012" name="J. Am. Chem. Soc.">
        <title>Bacterial biosynthesis and maturation of the didemnin anti-cancer agents.</title>
        <authorList>
            <person name="Xu Y."/>
            <person name="Kersten R.D."/>
            <person name="Nam S.J."/>
            <person name="Lu L."/>
            <person name="Al-Suwailem A.M."/>
            <person name="Zheng H."/>
            <person name="Fenical W."/>
            <person name="Dorrestein P.C."/>
            <person name="Moore B.S."/>
            <person name="Qian P.Y."/>
        </authorList>
    </citation>
    <scope>NUCLEOTIDE SEQUENCE [LARGE SCALE GENOMIC DNA]</scope>
    <source>
        <strain evidence="5 6">KA081020-065</strain>
    </source>
</reference>
<feature type="DNA-binding region" description="H-T-H motif" evidence="2">
    <location>
        <begin position="95"/>
        <end position="114"/>
    </location>
</feature>
<dbReference type="Gene3D" id="1.10.357.10">
    <property type="entry name" value="Tetracycline Repressor, domain 2"/>
    <property type="match status" value="1"/>
</dbReference>
<dbReference type="PANTHER" id="PTHR30055:SF237">
    <property type="entry name" value="TRANSCRIPTIONAL REPRESSOR MCE3R"/>
    <property type="match status" value="1"/>
</dbReference>
<protein>
    <submittedName>
        <fullName evidence="5">Transcriptional regulator, TetR family</fullName>
    </submittedName>
</protein>
<dbReference type="AlphaFoldDB" id="I3TT99"/>
<dbReference type="SUPFAM" id="SSF46689">
    <property type="entry name" value="Homeodomain-like"/>
    <property type="match status" value="1"/>
</dbReference>
<dbReference type="Pfam" id="PF00440">
    <property type="entry name" value="TetR_N"/>
    <property type="match status" value="1"/>
</dbReference>
<dbReference type="EMBL" id="CP003237">
    <property type="protein sequence ID" value="AFK55987.1"/>
    <property type="molecule type" value="Genomic_DNA"/>
</dbReference>
<dbReference type="Gene3D" id="1.10.10.60">
    <property type="entry name" value="Homeodomain-like"/>
    <property type="match status" value="1"/>
</dbReference>
<evidence type="ECO:0000313" key="6">
    <source>
        <dbReference type="Proteomes" id="UP000005258"/>
    </source>
</evidence>
<dbReference type="Pfam" id="PF17932">
    <property type="entry name" value="TetR_C_24"/>
    <property type="match status" value="1"/>
</dbReference>
<keyword evidence="1 2" id="KW-0238">DNA-binding</keyword>
<sequence length="275" mass="29574">MTPALRRRLSDALMRRSAPGGGVALTRPRQMPPGGSAQATAGPLAGTIRRLTRRAGGGRSLREGRMRDDVREFKRALILKAAAELFFTQGYARTRLDDLAVRLQMSKASIYDHFSGKAEILSTICAASVDASLDVVRRVAGAGLDPVAQIGAVAHGFTGVVIDNHQQIAIHAREFAHLPEAGQERIIATQRAFDALLVEMLEAGRAAGRLTVADPRVTALALAGMIIWVHNWYRPDGRLTRARIAEGMVRNALAMVGAEAEAGAVLERLRFSGLV</sequence>
<organism evidence="5 6">
    <name type="scientific">Tistrella mobilis (strain KA081020-065)</name>
    <dbReference type="NCBI Taxonomy" id="1110502"/>
    <lineage>
        <taxon>Bacteria</taxon>
        <taxon>Pseudomonadati</taxon>
        <taxon>Pseudomonadota</taxon>
        <taxon>Alphaproteobacteria</taxon>
        <taxon>Geminicoccales</taxon>
        <taxon>Geminicoccaceae</taxon>
        <taxon>Tistrella</taxon>
    </lineage>
</organism>
<name>I3TT99_TISMK</name>
<feature type="domain" description="HTH tetR-type" evidence="4">
    <location>
        <begin position="72"/>
        <end position="132"/>
    </location>
</feature>
<evidence type="ECO:0000313" key="5">
    <source>
        <dbReference type="EMBL" id="AFK55987.1"/>
    </source>
</evidence>
<feature type="region of interest" description="Disordered" evidence="3">
    <location>
        <begin position="1"/>
        <end position="43"/>
    </location>
</feature>
<evidence type="ECO:0000256" key="1">
    <source>
        <dbReference type="ARBA" id="ARBA00023125"/>
    </source>
</evidence>
<gene>
    <name evidence="5" type="primary">yhgD</name>
    <name evidence="5" type="ordered locus">TMO_a0584</name>
</gene>
<dbReference type="InterPro" id="IPR036271">
    <property type="entry name" value="Tet_transcr_reg_TetR-rel_C_sf"/>
</dbReference>
<accession>I3TT99</accession>
<dbReference type="InterPro" id="IPR041490">
    <property type="entry name" value="KstR2_TetR_C"/>
</dbReference>
<keyword evidence="6" id="KW-1185">Reference proteome</keyword>
<proteinExistence type="predicted"/>
<dbReference type="KEGG" id="tmo:TMO_a0584"/>
<evidence type="ECO:0000256" key="3">
    <source>
        <dbReference type="SAM" id="MobiDB-lite"/>
    </source>
</evidence>
<keyword evidence="5" id="KW-0614">Plasmid</keyword>
<evidence type="ECO:0000259" key="4">
    <source>
        <dbReference type="PROSITE" id="PS50977"/>
    </source>
</evidence>
<dbReference type="InterPro" id="IPR009057">
    <property type="entry name" value="Homeodomain-like_sf"/>
</dbReference>
<dbReference type="GO" id="GO:0000976">
    <property type="term" value="F:transcription cis-regulatory region binding"/>
    <property type="evidence" value="ECO:0007669"/>
    <property type="project" value="TreeGrafter"/>
</dbReference>
<geneLocation type="plasmid" evidence="5 6">
    <name>pTM1</name>
</geneLocation>
<dbReference type="PRINTS" id="PR00455">
    <property type="entry name" value="HTHTETR"/>
</dbReference>
<dbReference type="PANTHER" id="PTHR30055">
    <property type="entry name" value="HTH-TYPE TRANSCRIPTIONAL REGULATOR RUTR"/>
    <property type="match status" value="1"/>
</dbReference>
<dbReference type="InterPro" id="IPR001647">
    <property type="entry name" value="HTH_TetR"/>
</dbReference>
<dbReference type="PROSITE" id="PS50977">
    <property type="entry name" value="HTH_TETR_2"/>
    <property type="match status" value="1"/>
</dbReference>
<dbReference type="InterPro" id="IPR050109">
    <property type="entry name" value="HTH-type_TetR-like_transc_reg"/>
</dbReference>